<dbReference type="InterPro" id="IPR050469">
    <property type="entry name" value="Diguanylate_Cyclase"/>
</dbReference>
<protein>
    <recommendedName>
        <fullName evidence="1">diguanylate cyclase</fullName>
        <ecNumber evidence="1">2.7.7.65</ecNumber>
    </recommendedName>
</protein>
<gene>
    <name evidence="5" type="ORF">FJU11_14555</name>
</gene>
<dbReference type="GO" id="GO:0005886">
    <property type="term" value="C:plasma membrane"/>
    <property type="evidence" value="ECO:0007669"/>
    <property type="project" value="TreeGrafter"/>
</dbReference>
<dbReference type="SUPFAM" id="SSF55073">
    <property type="entry name" value="Nucleotide cyclase"/>
    <property type="match status" value="1"/>
</dbReference>
<dbReference type="CDD" id="cd01949">
    <property type="entry name" value="GGDEF"/>
    <property type="match status" value="1"/>
</dbReference>
<dbReference type="OrthoDB" id="9759607at2"/>
<dbReference type="EC" id="2.7.7.65" evidence="1"/>
<dbReference type="Gene3D" id="3.30.70.270">
    <property type="match status" value="1"/>
</dbReference>
<dbReference type="Proteomes" id="UP000320314">
    <property type="component" value="Unassembled WGS sequence"/>
</dbReference>
<dbReference type="InterPro" id="IPR029787">
    <property type="entry name" value="Nucleotide_cyclase"/>
</dbReference>
<evidence type="ECO:0000313" key="6">
    <source>
        <dbReference type="Proteomes" id="UP000320314"/>
    </source>
</evidence>
<evidence type="ECO:0000313" key="5">
    <source>
        <dbReference type="EMBL" id="TPW26541.1"/>
    </source>
</evidence>
<keyword evidence="3" id="KW-0472">Membrane</keyword>
<dbReference type="InterPro" id="IPR043128">
    <property type="entry name" value="Rev_trsase/Diguanyl_cyclase"/>
</dbReference>
<feature type="transmembrane region" description="Helical" evidence="3">
    <location>
        <begin position="38"/>
        <end position="58"/>
    </location>
</feature>
<dbReference type="PANTHER" id="PTHR45138:SF9">
    <property type="entry name" value="DIGUANYLATE CYCLASE DGCM-RELATED"/>
    <property type="match status" value="1"/>
</dbReference>
<evidence type="ECO:0000259" key="4">
    <source>
        <dbReference type="PROSITE" id="PS50887"/>
    </source>
</evidence>
<keyword evidence="6" id="KW-1185">Reference proteome</keyword>
<feature type="transmembrane region" description="Helical" evidence="3">
    <location>
        <begin position="147"/>
        <end position="166"/>
    </location>
</feature>
<dbReference type="GO" id="GO:1902201">
    <property type="term" value="P:negative regulation of bacterial-type flagellum-dependent cell motility"/>
    <property type="evidence" value="ECO:0007669"/>
    <property type="project" value="TreeGrafter"/>
</dbReference>
<evidence type="ECO:0000256" key="2">
    <source>
        <dbReference type="ARBA" id="ARBA00034247"/>
    </source>
</evidence>
<comment type="catalytic activity">
    <reaction evidence="2">
        <text>2 GTP = 3',3'-c-di-GMP + 2 diphosphate</text>
        <dbReference type="Rhea" id="RHEA:24898"/>
        <dbReference type="ChEBI" id="CHEBI:33019"/>
        <dbReference type="ChEBI" id="CHEBI:37565"/>
        <dbReference type="ChEBI" id="CHEBI:58805"/>
        <dbReference type="EC" id="2.7.7.65"/>
    </reaction>
</comment>
<evidence type="ECO:0000256" key="3">
    <source>
        <dbReference type="SAM" id="Phobius"/>
    </source>
</evidence>
<dbReference type="InterPro" id="IPR000160">
    <property type="entry name" value="GGDEF_dom"/>
</dbReference>
<reference evidence="5 6" key="1">
    <citation type="submission" date="2019-06" db="EMBL/GenBank/DDBJ databases">
        <authorList>
            <person name="Li M."/>
        </authorList>
    </citation>
    <scope>NUCLEOTIDE SEQUENCE [LARGE SCALE GENOMIC DNA]</scope>
    <source>
        <strain evidence="5 6">BGMRC6574</strain>
    </source>
</reference>
<comment type="caution">
    <text evidence="5">The sequence shown here is derived from an EMBL/GenBank/DDBJ whole genome shotgun (WGS) entry which is preliminary data.</text>
</comment>
<proteinExistence type="predicted"/>
<keyword evidence="3" id="KW-1133">Transmembrane helix</keyword>
<dbReference type="PROSITE" id="PS50887">
    <property type="entry name" value="GGDEF"/>
    <property type="match status" value="1"/>
</dbReference>
<dbReference type="SMART" id="SM00267">
    <property type="entry name" value="GGDEF"/>
    <property type="match status" value="1"/>
</dbReference>
<name>A0A506U001_9HYPH</name>
<dbReference type="PANTHER" id="PTHR45138">
    <property type="entry name" value="REGULATORY COMPONENTS OF SENSORY TRANSDUCTION SYSTEM"/>
    <property type="match status" value="1"/>
</dbReference>
<sequence length="414" mass="44289">MNLNVLRSSFGQLVGRVPIPEALREEYADYVLKRQERITLPAVIVGTAIMVGLFGLDISILPDILGMAADVRFGVVLPVALALGIYLYRDTRPIWVHYAIGGGTALLYGTLACILVVSSYAPLAPMYLTANNVTVMFVVLILEYPPALAATMAVALIVIQAAILSMSHAASATLLFMMTGISVSIAAAGLYGNIRMDRDRRLQFLSKQRDRQHLRALASQNALLERLSALDPLTGLSNRRGLDAVMTSAIADAQANPRTAVVAVAMVDIDHFKLFNDSQGHVAGDEALCEVAEALAGAVAGSDLVARYGGEEFAIVMPEAEPLALEMAGARLRAAVNKMNLVHPSSSTARTVTVSIGIAYADRTLLPSMTPQILTEAADSALYEAKSGGRDRVVVRACKIEPEPFKISWNKDAI</sequence>
<dbReference type="EMBL" id="VHLH01000029">
    <property type="protein sequence ID" value="TPW26541.1"/>
    <property type="molecule type" value="Genomic_DNA"/>
</dbReference>
<organism evidence="5 6">
    <name type="scientific">Pararhizobium mangrovi</name>
    <dbReference type="NCBI Taxonomy" id="2590452"/>
    <lineage>
        <taxon>Bacteria</taxon>
        <taxon>Pseudomonadati</taxon>
        <taxon>Pseudomonadota</taxon>
        <taxon>Alphaproteobacteria</taxon>
        <taxon>Hyphomicrobiales</taxon>
        <taxon>Rhizobiaceae</taxon>
        <taxon>Rhizobium/Agrobacterium group</taxon>
        <taxon>Pararhizobium</taxon>
    </lineage>
</organism>
<evidence type="ECO:0000256" key="1">
    <source>
        <dbReference type="ARBA" id="ARBA00012528"/>
    </source>
</evidence>
<feature type="transmembrane region" description="Helical" evidence="3">
    <location>
        <begin position="95"/>
        <end position="117"/>
    </location>
</feature>
<dbReference type="NCBIfam" id="TIGR00254">
    <property type="entry name" value="GGDEF"/>
    <property type="match status" value="1"/>
</dbReference>
<accession>A0A506U001</accession>
<feature type="transmembrane region" description="Helical" evidence="3">
    <location>
        <begin position="172"/>
        <end position="194"/>
    </location>
</feature>
<feature type="transmembrane region" description="Helical" evidence="3">
    <location>
        <begin position="64"/>
        <end position="88"/>
    </location>
</feature>
<feature type="domain" description="GGDEF" evidence="4">
    <location>
        <begin position="260"/>
        <end position="398"/>
    </location>
</feature>
<dbReference type="AlphaFoldDB" id="A0A506U001"/>
<dbReference type="RefSeq" id="WP_141167799.1">
    <property type="nucleotide sequence ID" value="NZ_VHLH01000029.1"/>
</dbReference>
<dbReference type="FunFam" id="3.30.70.270:FF:000001">
    <property type="entry name" value="Diguanylate cyclase domain protein"/>
    <property type="match status" value="1"/>
</dbReference>
<dbReference type="GO" id="GO:0052621">
    <property type="term" value="F:diguanylate cyclase activity"/>
    <property type="evidence" value="ECO:0007669"/>
    <property type="project" value="UniProtKB-EC"/>
</dbReference>
<dbReference type="Pfam" id="PF00990">
    <property type="entry name" value="GGDEF"/>
    <property type="match status" value="1"/>
</dbReference>
<keyword evidence="3" id="KW-0812">Transmembrane</keyword>
<dbReference type="GO" id="GO:0043709">
    <property type="term" value="P:cell adhesion involved in single-species biofilm formation"/>
    <property type="evidence" value="ECO:0007669"/>
    <property type="project" value="TreeGrafter"/>
</dbReference>